<feature type="compositionally biased region" description="Low complexity" evidence="1">
    <location>
        <begin position="495"/>
        <end position="516"/>
    </location>
</feature>
<evidence type="ECO:0000256" key="1">
    <source>
        <dbReference type="SAM" id="MobiDB-lite"/>
    </source>
</evidence>
<dbReference type="AlphaFoldDB" id="Q5W6M9"/>
<accession>Q5W6M9</accession>
<dbReference type="EMBL" id="AC135424">
    <property type="protein sequence ID" value="AAV44162.1"/>
    <property type="molecule type" value="Genomic_DNA"/>
</dbReference>
<sequence>MASPRRRRRRLSPLSRGRRRRRFRRLYRRCRRRISGVRAAADVDAADPDSASRRCRPRLRRGRHRRRRITSRPPLPTMPTPLPRRRPHLATPPRHATGPLHAAATPRRRRDMPPLRCRHYRPVIAERERNVNERERTRTKRERTLSKYFLYERMADRDEEQILYDTIAEESSQSWNKEEGNEDPNRYLNEEGNKRARGQRGAAKKLEGRHIITEVDEDGRPSAPTEAAKNYVRHSGWVVRDNVPVNTVYWRRTRARGDHESFVPDSEKEMLWTTMLETFTLPAGTENIVKRWTLKKMAEQFQSFKGDVYQKYILKGLQRSEAASRLTDAVEASSQGTFRPDNSRSSRTNTRERGDPWKIGFKEDIHTYRSRMRSKRDTEAKIADLEYRVSSYELSIQEEVARKVDKRMAAHRSQDPQPYIPPAMVSPSGNRSSCASTGQITSHHVKVVSGMAIPTDPSGTYHCRPIPAGYSKVKVELVEAAYEDLELDYPGGDGSSTVSTSGSCTDSSSGSYTDSASGSYSSFCSDSSSGSCADSSSSSLSISFQSRSHQAPPPVRTRATKKVKVDAAENKEPAYNCMQEELDAYVAAEMYKFHQLYMEMSATGREIIGARIRDTDFLLGEDILWINFKSIYKLYQLDALDVSIMSCWILMEIQRARRWGVFDTRFIDPRKVNVSMIDKYPEAIEDNLVHLLKAQHYKTFILFPYNTQLVFTIFLPNFIPVIRMRYNLAHKEFIMAVQEQLMGFINEQVIDPQGEFYYDGNTIHKSEGLMAVATDDDEDVEEMQGYRIGRIGSASCKEDRLVQMGSAVGTRSSLRSHDQTSNFFNSGQMGWEKTLLAVVAVKAVQEDAVYEKSEESGGER</sequence>
<organism evidence="3 4">
    <name type="scientific">Oryza sativa subsp. japonica</name>
    <name type="common">Rice</name>
    <dbReference type="NCBI Taxonomy" id="39947"/>
    <lineage>
        <taxon>Eukaryota</taxon>
        <taxon>Viridiplantae</taxon>
        <taxon>Streptophyta</taxon>
        <taxon>Embryophyta</taxon>
        <taxon>Tracheophyta</taxon>
        <taxon>Spermatophyta</taxon>
        <taxon>Magnoliopsida</taxon>
        <taxon>Liliopsida</taxon>
        <taxon>Poales</taxon>
        <taxon>Poaceae</taxon>
        <taxon>BOP clade</taxon>
        <taxon>Oryzoideae</taxon>
        <taxon>Oryzeae</taxon>
        <taxon>Oryzinae</taxon>
        <taxon>Oryza</taxon>
        <taxon>Oryza sativa</taxon>
    </lineage>
</organism>
<evidence type="ECO:0000313" key="4">
    <source>
        <dbReference type="Proteomes" id="UP000000763"/>
    </source>
</evidence>
<feature type="compositionally biased region" description="Pro residues" evidence="1">
    <location>
        <begin position="73"/>
        <end position="82"/>
    </location>
</feature>
<name>Q5W6M9_ORYSJ</name>
<feature type="compositionally biased region" description="Basic and acidic residues" evidence="1">
    <location>
        <begin position="176"/>
        <end position="194"/>
    </location>
</feature>
<feature type="region of interest" description="Disordered" evidence="1">
    <location>
        <begin position="171"/>
        <end position="205"/>
    </location>
</feature>
<dbReference type="InterPro" id="IPR038765">
    <property type="entry name" value="Papain-like_cys_pep_sf"/>
</dbReference>
<reference evidence="4" key="2">
    <citation type="journal article" date="2008" name="Nucleic Acids Res.">
        <title>The rice annotation project database (RAP-DB): 2008 update.</title>
        <authorList>
            <consortium name="The rice annotation project (RAP)"/>
        </authorList>
    </citation>
    <scope>GENOME REANNOTATION</scope>
    <source>
        <strain evidence="4">cv. Nipponbare</strain>
    </source>
</reference>
<dbReference type="Proteomes" id="UP000000763">
    <property type="component" value="Chromosome 5"/>
</dbReference>
<protein>
    <recommendedName>
        <fullName evidence="2">DUF8039 domain-containing protein</fullName>
    </recommendedName>
</protein>
<dbReference type="PANTHER" id="PTHR33018:SF34">
    <property type="entry name" value="OS02G0472350 PROTEIN"/>
    <property type="match status" value="1"/>
</dbReference>
<dbReference type="InterPro" id="IPR058352">
    <property type="entry name" value="DUF8039"/>
</dbReference>
<evidence type="ECO:0000313" key="3">
    <source>
        <dbReference type="EMBL" id="AAV44162.1"/>
    </source>
</evidence>
<dbReference type="PANTHER" id="PTHR33018">
    <property type="entry name" value="OS10G0338966 PROTEIN-RELATED"/>
    <property type="match status" value="1"/>
</dbReference>
<proteinExistence type="predicted"/>
<feature type="region of interest" description="Disordered" evidence="1">
    <location>
        <begin position="543"/>
        <end position="563"/>
    </location>
</feature>
<feature type="region of interest" description="Disordered" evidence="1">
    <location>
        <begin position="328"/>
        <end position="356"/>
    </location>
</feature>
<evidence type="ECO:0000259" key="2">
    <source>
        <dbReference type="Pfam" id="PF26133"/>
    </source>
</evidence>
<feature type="compositionally biased region" description="Basic residues" evidence="1">
    <location>
        <begin position="53"/>
        <end position="70"/>
    </location>
</feature>
<reference evidence="4" key="1">
    <citation type="journal article" date="2005" name="Nature">
        <title>The map-based sequence of the rice genome.</title>
        <authorList>
            <consortium name="International rice genome sequencing project (IRGSP)"/>
            <person name="Matsumoto T."/>
            <person name="Wu J."/>
            <person name="Kanamori H."/>
            <person name="Katayose Y."/>
            <person name="Fujisawa M."/>
            <person name="Namiki N."/>
            <person name="Mizuno H."/>
            <person name="Yamamoto K."/>
            <person name="Antonio B.A."/>
            <person name="Baba T."/>
            <person name="Sakata K."/>
            <person name="Nagamura Y."/>
            <person name="Aoki H."/>
            <person name="Arikawa K."/>
            <person name="Arita K."/>
            <person name="Bito T."/>
            <person name="Chiden Y."/>
            <person name="Fujitsuka N."/>
            <person name="Fukunaka R."/>
            <person name="Hamada M."/>
            <person name="Harada C."/>
            <person name="Hayashi A."/>
            <person name="Hijishita S."/>
            <person name="Honda M."/>
            <person name="Hosokawa S."/>
            <person name="Ichikawa Y."/>
            <person name="Idonuma A."/>
            <person name="Iijima M."/>
            <person name="Ikeda M."/>
            <person name="Ikeno M."/>
            <person name="Ito K."/>
            <person name="Ito S."/>
            <person name="Ito T."/>
            <person name="Ito Y."/>
            <person name="Ito Y."/>
            <person name="Iwabuchi A."/>
            <person name="Kamiya K."/>
            <person name="Karasawa W."/>
            <person name="Kurita K."/>
            <person name="Katagiri S."/>
            <person name="Kikuta A."/>
            <person name="Kobayashi H."/>
            <person name="Kobayashi N."/>
            <person name="Machita K."/>
            <person name="Maehara T."/>
            <person name="Masukawa M."/>
            <person name="Mizubayashi T."/>
            <person name="Mukai Y."/>
            <person name="Nagasaki H."/>
            <person name="Nagata Y."/>
            <person name="Naito S."/>
            <person name="Nakashima M."/>
            <person name="Nakama Y."/>
            <person name="Nakamichi Y."/>
            <person name="Nakamura M."/>
            <person name="Meguro A."/>
            <person name="Negishi M."/>
            <person name="Ohta I."/>
            <person name="Ohta T."/>
            <person name="Okamoto M."/>
            <person name="Ono N."/>
            <person name="Saji S."/>
            <person name="Sakaguchi M."/>
            <person name="Sakai K."/>
            <person name="Shibata M."/>
            <person name="Shimokawa T."/>
            <person name="Song J."/>
            <person name="Takazaki Y."/>
            <person name="Terasawa K."/>
            <person name="Tsugane M."/>
            <person name="Tsuji K."/>
            <person name="Ueda S."/>
            <person name="Waki K."/>
            <person name="Yamagata H."/>
            <person name="Yamamoto M."/>
            <person name="Yamamoto S."/>
            <person name="Yamane H."/>
            <person name="Yoshiki S."/>
            <person name="Yoshihara R."/>
            <person name="Yukawa K."/>
            <person name="Zhong H."/>
            <person name="Yano M."/>
            <person name="Yuan Q."/>
            <person name="Ouyang S."/>
            <person name="Liu J."/>
            <person name="Jones K.M."/>
            <person name="Gansberger K."/>
            <person name="Moffat K."/>
            <person name="Hill J."/>
            <person name="Bera J."/>
            <person name="Fadrosh D."/>
            <person name="Jin S."/>
            <person name="Johri S."/>
            <person name="Kim M."/>
            <person name="Overton L."/>
            <person name="Reardon M."/>
            <person name="Tsitrin T."/>
            <person name="Vuong H."/>
            <person name="Weaver B."/>
            <person name="Ciecko A."/>
            <person name="Tallon L."/>
            <person name="Jackson J."/>
            <person name="Pai G."/>
            <person name="Aken S.V."/>
            <person name="Utterback T."/>
            <person name="Reidmuller S."/>
            <person name="Feldblyum T."/>
            <person name="Hsiao J."/>
            <person name="Zismann V."/>
            <person name="Iobst S."/>
            <person name="de Vazeille A.R."/>
            <person name="Buell C.R."/>
            <person name="Ying K."/>
            <person name="Li Y."/>
            <person name="Lu T."/>
            <person name="Huang Y."/>
            <person name="Zhao Q."/>
            <person name="Feng Q."/>
            <person name="Zhang L."/>
            <person name="Zhu J."/>
            <person name="Weng Q."/>
            <person name="Mu J."/>
            <person name="Lu Y."/>
            <person name="Fan D."/>
            <person name="Liu Y."/>
            <person name="Guan J."/>
            <person name="Zhang Y."/>
            <person name="Yu S."/>
            <person name="Liu X."/>
            <person name="Zhang Y."/>
            <person name="Hong G."/>
            <person name="Han B."/>
            <person name="Choisne N."/>
            <person name="Demange N."/>
            <person name="Orjeda G."/>
            <person name="Samain S."/>
            <person name="Cattolico L."/>
            <person name="Pelletier E."/>
            <person name="Couloux A."/>
            <person name="Segurens B."/>
            <person name="Wincker P."/>
            <person name="D'Hont A."/>
            <person name="Scarpelli C."/>
            <person name="Weissenbach J."/>
            <person name="Salanoubat M."/>
            <person name="Quetier F."/>
            <person name="Yu Y."/>
            <person name="Kim H.R."/>
            <person name="Rambo T."/>
            <person name="Currie J."/>
            <person name="Collura K."/>
            <person name="Luo M."/>
            <person name="Yang T."/>
            <person name="Ammiraju J.S.S."/>
            <person name="Engler F."/>
            <person name="Soderlund C."/>
            <person name="Wing R.A."/>
            <person name="Palmer L.E."/>
            <person name="de la Bastide M."/>
            <person name="Spiegel L."/>
            <person name="Nascimento L."/>
            <person name="Zutavern T."/>
            <person name="O'Shaughnessy A."/>
            <person name="Dike S."/>
            <person name="Dedhia N."/>
            <person name="Preston R."/>
            <person name="Balija V."/>
            <person name="McCombie W.R."/>
            <person name="Chow T."/>
            <person name="Chen H."/>
            <person name="Chung M."/>
            <person name="Chen C."/>
            <person name="Shaw J."/>
            <person name="Wu H."/>
            <person name="Hsiao K."/>
            <person name="Chao Y."/>
            <person name="Chu M."/>
            <person name="Cheng C."/>
            <person name="Hour A."/>
            <person name="Lee P."/>
            <person name="Lin S."/>
            <person name="Lin Y."/>
            <person name="Liou J."/>
            <person name="Liu S."/>
            <person name="Hsing Y."/>
            <person name="Raghuvanshi S."/>
            <person name="Mohanty A."/>
            <person name="Bharti A.K."/>
            <person name="Gaur A."/>
            <person name="Gupta V."/>
            <person name="Kumar D."/>
            <person name="Ravi V."/>
            <person name="Vij S."/>
            <person name="Kapur A."/>
            <person name="Khurana P."/>
            <person name="Khurana P."/>
            <person name="Khurana J.P."/>
            <person name="Tyagi A.K."/>
            <person name="Gaikwad K."/>
            <person name="Singh A."/>
            <person name="Dalal V."/>
            <person name="Srivastava S."/>
            <person name="Dixit A."/>
            <person name="Pal A.K."/>
            <person name="Ghazi I.A."/>
            <person name="Yadav M."/>
            <person name="Pandit A."/>
            <person name="Bhargava A."/>
            <person name="Sureshbabu K."/>
            <person name="Batra K."/>
            <person name="Sharma T.R."/>
            <person name="Mohapatra T."/>
            <person name="Singh N.K."/>
            <person name="Messing J."/>
            <person name="Nelson A.B."/>
            <person name="Fuks G."/>
            <person name="Kavchok S."/>
            <person name="Keizer G."/>
            <person name="Linton E."/>
            <person name="Llaca V."/>
            <person name="Song R."/>
            <person name="Tanyolac B."/>
            <person name="Young S."/>
            <person name="Ho-Il K."/>
            <person name="Hahn J.H."/>
            <person name="Sangsakoo G."/>
            <person name="Vanavichit A."/>
            <person name="de Mattos Luiz.A.T."/>
            <person name="Zimmer P.D."/>
            <person name="Malone G."/>
            <person name="Dellagostin O."/>
            <person name="de Oliveira A.C."/>
            <person name="Bevan M."/>
            <person name="Bancroft I."/>
            <person name="Minx P."/>
            <person name="Cordum H."/>
            <person name="Wilson R."/>
            <person name="Cheng Z."/>
            <person name="Jin W."/>
            <person name="Jiang J."/>
            <person name="Leong S.A."/>
            <person name="Iwama H."/>
            <person name="Gojobori T."/>
            <person name="Itoh T."/>
            <person name="Niimura Y."/>
            <person name="Fujii Y."/>
            <person name="Habara T."/>
            <person name="Sakai H."/>
            <person name="Sato Y."/>
            <person name="Wilson G."/>
            <person name="Kumar K."/>
            <person name="McCouch S."/>
            <person name="Juretic N."/>
            <person name="Hoen D."/>
            <person name="Wright S."/>
            <person name="Bruskiewich R."/>
            <person name="Bureau T."/>
            <person name="Miyao A."/>
            <person name="Hirochika H."/>
            <person name="Nishikawa T."/>
            <person name="Kadowaki K."/>
            <person name="Sugiura M."/>
            <person name="Burr B."/>
            <person name="Sasaki T."/>
        </authorList>
    </citation>
    <scope>NUCLEOTIDE SEQUENCE [LARGE SCALE GENOMIC DNA]</scope>
    <source>
        <strain evidence="4">cv. Nipponbare</strain>
    </source>
</reference>
<feature type="region of interest" description="Disordered" evidence="1">
    <location>
        <begin position="42"/>
        <end position="113"/>
    </location>
</feature>
<feature type="compositionally biased region" description="Basic and acidic residues" evidence="1">
    <location>
        <begin position="341"/>
        <end position="356"/>
    </location>
</feature>
<dbReference type="SUPFAM" id="SSF54001">
    <property type="entry name" value="Cysteine proteinases"/>
    <property type="match status" value="1"/>
</dbReference>
<dbReference type="Pfam" id="PF26133">
    <property type="entry name" value="DUF8039"/>
    <property type="match status" value="1"/>
</dbReference>
<gene>
    <name evidence="3" type="primary">P0015F11.8</name>
</gene>
<feature type="domain" description="DUF8039" evidence="2">
    <location>
        <begin position="431"/>
        <end position="497"/>
    </location>
</feature>
<feature type="region of interest" description="Disordered" evidence="1">
    <location>
        <begin position="489"/>
        <end position="516"/>
    </location>
</feature>